<protein>
    <submittedName>
        <fullName evidence="2">Uncharacterized protein</fullName>
    </submittedName>
</protein>
<reference evidence="2" key="2">
    <citation type="submission" date="2015-06" db="UniProtKB">
        <authorList>
            <consortium name="EnsemblMetazoa"/>
        </authorList>
    </citation>
    <scope>IDENTIFICATION</scope>
</reference>
<dbReference type="AlphaFoldDB" id="T1JXP5"/>
<dbReference type="HOGENOM" id="CLU_3108995_0_0_1"/>
<accession>T1JXP5</accession>
<evidence type="ECO:0000313" key="2">
    <source>
        <dbReference type="EnsemblMetazoa" id="tetur02g12760.1"/>
    </source>
</evidence>
<keyword evidence="3" id="KW-1185">Reference proteome</keyword>
<dbReference type="Proteomes" id="UP000015104">
    <property type="component" value="Unassembled WGS sequence"/>
</dbReference>
<dbReference type="EMBL" id="CAEY01000834">
    <property type="status" value="NOT_ANNOTATED_CDS"/>
    <property type="molecule type" value="Genomic_DNA"/>
</dbReference>
<sequence>MAPDPISENPLVHKKVQKKIRKDKSKRKTYFKDMSTGMIRAVEDSTLLNHV</sequence>
<feature type="region of interest" description="Disordered" evidence="1">
    <location>
        <begin position="1"/>
        <end position="26"/>
    </location>
</feature>
<reference evidence="3" key="1">
    <citation type="submission" date="2011-08" db="EMBL/GenBank/DDBJ databases">
        <authorList>
            <person name="Rombauts S."/>
        </authorList>
    </citation>
    <scope>NUCLEOTIDE SEQUENCE</scope>
    <source>
        <strain evidence="3">London</strain>
    </source>
</reference>
<name>T1JXP5_TETUR</name>
<organism evidence="2 3">
    <name type="scientific">Tetranychus urticae</name>
    <name type="common">Two-spotted spider mite</name>
    <dbReference type="NCBI Taxonomy" id="32264"/>
    <lineage>
        <taxon>Eukaryota</taxon>
        <taxon>Metazoa</taxon>
        <taxon>Ecdysozoa</taxon>
        <taxon>Arthropoda</taxon>
        <taxon>Chelicerata</taxon>
        <taxon>Arachnida</taxon>
        <taxon>Acari</taxon>
        <taxon>Acariformes</taxon>
        <taxon>Trombidiformes</taxon>
        <taxon>Prostigmata</taxon>
        <taxon>Eleutherengona</taxon>
        <taxon>Raphignathae</taxon>
        <taxon>Tetranychoidea</taxon>
        <taxon>Tetranychidae</taxon>
        <taxon>Tetranychus</taxon>
    </lineage>
</organism>
<feature type="compositionally biased region" description="Basic residues" evidence="1">
    <location>
        <begin position="12"/>
        <end position="26"/>
    </location>
</feature>
<evidence type="ECO:0000313" key="3">
    <source>
        <dbReference type="Proteomes" id="UP000015104"/>
    </source>
</evidence>
<proteinExistence type="predicted"/>
<evidence type="ECO:0000256" key="1">
    <source>
        <dbReference type="SAM" id="MobiDB-lite"/>
    </source>
</evidence>
<dbReference type="EnsemblMetazoa" id="tetur02g12760.1">
    <property type="protein sequence ID" value="tetur02g12760.1"/>
    <property type="gene ID" value="tetur02g12760"/>
</dbReference>